<evidence type="ECO:0000256" key="7">
    <source>
        <dbReference type="ARBA" id="ARBA00041129"/>
    </source>
</evidence>
<accession>A0A484HK93</accession>
<evidence type="ECO:0000259" key="14">
    <source>
        <dbReference type="Pfam" id="PF01728"/>
    </source>
</evidence>
<dbReference type="Pfam" id="PF01728">
    <property type="entry name" value="FtsJ"/>
    <property type="match status" value="1"/>
</dbReference>
<keyword evidence="4 11" id="KW-0949">S-adenosyl-L-methionine</keyword>
<comment type="catalytic activity">
    <reaction evidence="10 11">
        <text>uridine(2552) in 23S rRNA + S-adenosyl-L-methionine = 2'-O-methyluridine(2552) in 23S rRNA + S-adenosyl-L-homocysteine + H(+)</text>
        <dbReference type="Rhea" id="RHEA:42720"/>
        <dbReference type="Rhea" id="RHEA-COMP:10202"/>
        <dbReference type="Rhea" id="RHEA-COMP:10203"/>
        <dbReference type="ChEBI" id="CHEBI:15378"/>
        <dbReference type="ChEBI" id="CHEBI:57856"/>
        <dbReference type="ChEBI" id="CHEBI:59789"/>
        <dbReference type="ChEBI" id="CHEBI:65315"/>
        <dbReference type="ChEBI" id="CHEBI:74478"/>
        <dbReference type="EC" id="2.1.1.166"/>
    </reaction>
</comment>
<feature type="active site" description="Proton acceptor" evidence="11 12">
    <location>
        <position position="163"/>
    </location>
</feature>
<feature type="compositionally biased region" description="Basic residues" evidence="13">
    <location>
        <begin position="1"/>
        <end position="15"/>
    </location>
</feature>
<comment type="function">
    <text evidence="5 11">Specifically methylates the uridine in position 2552 of 23S rRNA at the 2'-O position of the ribose in the fully assembled 50S ribosomal subunit.</text>
</comment>
<feature type="binding site" evidence="11">
    <location>
        <position position="83"/>
    </location>
    <ligand>
        <name>S-adenosyl-L-methionine</name>
        <dbReference type="ChEBI" id="CHEBI:59789"/>
    </ligand>
</feature>
<keyword evidence="1 11" id="KW-0698">rRNA processing</keyword>
<evidence type="ECO:0000313" key="15">
    <source>
        <dbReference type="EMBL" id="VEN73301.1"/>
    </source>
</evidence>
<dbReference type="PANTHER" id="PTHR10920">
    <property type="entry name" value="RIBOSOMAL RNA METHYLTRANSFERASE"/>
    <property type="match status" value="1"/>
</dbReference>
<evidence type="ECO:0000256" key="8">
    <source>
        <dbReference type="ARBA" id="ARBA00041995"/>
    </source>
</evidence>
<evidence type="ECO:0000256" key="10">
    <source>
        <dbReference type="ARBA" id="ARBA00048970"/>
    </source>
</evidence>
<evidence type="ECO:0000256" key="4">
    <source>
        <dbReference type="ARBA" id="ARBA00022691"/>
    </source>
</evidence>
<dbReference type="EC" id="2.1.1.166" evidence="6 11"/>
<evidence type="ECO:0000256" key="2">
    <source>
        <dbReference type="ARBA" id="ARBA00022603"/>
    </source>
</evidence>
<dbReference type="InterPro" id="IPR015507">
    <property type="entry name" value="rRNA-MeTfrase_E"/>
</dbReference>
<keyword evidence="3 11" id="KW-0808">Transferase</keyword>
<dbReference type="CDD" id="cd02440">
    <property type="entry name" value="AdoMet_MTases"/>
    <property type="match status" value="1"/>
</dbReference>
<proteinExistence type="inferred from homology"/>
<dbReference type="HAMAP" id="MF_01547">
    <property type="entry name" value="RNA_methyltr_E"/>
    <property type="match status" value="1"/>
</dbReference>
<dbReference type="PANTHER" id="PTHR10920:SF18">
    <property type="entry name" value="RRNA METHYLTRANSFERASE 2, MITOCHONDRIAL"/>
    <property type="match status" value="1"/>
</dbReference>
<comment type="subcellular location">
    <subcellularLocation>
        <location evidence="11">Cytoplasm</location>
    </subcellularLocation>
</comment>
<dbReference type="GO" id="GO:0005737">
    <property type="term" value="C:cytoplasm"/>
    <property type="evidence" value="ECO:0007669"/>
    <property type="project" value="UniProtKB-SubCell"/>
</dbReference>
<dbReference type="AlphaFoldDB" id="A0A484HK93"/>
<feature type="binding site" evidence="11">
    <location>
        <position position="123"/>
    </location>
    <ligand>
        <name>S-adenosyl-L-methionine</name>
        <dbReference type="ChEBI" id="CHEBI:59789"/>
    </ligand>
</feature>
<evidence type="ECO:0000256" key="11">
    <source>
        <dbReference type="HAMAP-Rule" id="MF_01547"/>
    </source>
</evidence>
<keyword evidence="11" id="KW-0963">Cytoplasm</keyword>
<dbReference type="GO" id="GO:0008650">
    <property type="term" value="F:rRNA (uridine-2'-O-)-methyltransferase activity"/>
    <property type="evidence" value="ECO:0007669"/>
    <property type="project" value="UniProtKB-UniRule"/>
</dbReference>
<dbReference type="InterPro" id="IPR002877">
    <property type="entry name" value="RNA_MeTrfase_FtsJ_dom"/>
</dbReference>
<evidence type="ECO:0000256" key="13">
    <source>
        <dbReference type="SAM" id="MobiDB-lite"/>
    </source>
</evidence>
<evidence type="ECO:0000256" key="9">
    <source>
        <dbReference type="ARBA" id="ARBA00042745"/>
    </source>
</evidence>
<gene>
    <name evidence="11 15" type="primary">rlmE</name>
    <name evidence="11" type="synonym">ftsJ</name>
    <name evidence="11" type="synonym">rrmJ</name>
    <name evidence="15" type="ORF">EPICR_150017</name>
</gene>
<evidence type="ECO:0000256" key="1">
    <source>
        <dbReference type="ARBA" id="ARBA00022552"/>
    </source>
</evidence>
<feature type="binding site" evidence="11">
    <location>
        <position position="65"/>
    </location>
    <ligand>
        <name>S-adenosyl-L-methionine</name>
        <dbReference type="ChEBI" id="CHEBI:59789"/>
    </ligand>
</feature>
<dbReference type="PIRSF" id="PIRSF005461">
    <property type="entry name" value="23S_rRNA_mtase"/>
    <property type="match status" value="1"/>
</dbReference>
<dbReference type="EMBL" id="CAACVI010000007">
    <property type="protein sequence ID" value="VEN73301.1"/>
    <property type="molecule type" value="Genomic_DNA"/>
</dbReference>
<sequence>MKGRRTKRRPPKPKSGRASDFYSRRAKKERFPARSVYKLKEIQAKFKLIKKKDRVLDLGCRPGSWLIFAAGEAGPAGKVVGVDLHPLSIALPPNAEFVQADMLSLSDPDYARMGGAFDVVLSDAAPATTGVKTADAARSYALCEAALSIAGDVLREGGSMACKIFVGEEFSHFNDLMKQRFKRFKIFKPQSCRKASREIYVIGSGYRTR</sequence>
<dbReference type="InterPro" id="IPR029063">
    <property type="entry name" value="SAM-dependent_MTases_sf"/>
</dbReference>
<organism evidence="15">
    <name type="scientific">uncultured Desulfobacteraceae bacterium</name>
    <dbReference type="NCBI Taxonomy" id="218296"/>
    <lineage>
        <taxon>Bacteria</taxon>
        <taxon>Pseudomonadati</taxon>
        <taxon>Thermodesulfobacteriota</taxon>
        <taxon>Desulfobacteria</taxon>
        <taxon>Desulfobacterales</taxon>
        <taxon>Desulfobacteraceae</taxon>
        <taxon>environmental samples</taxon>
    </lineage>
</organism>
<evidence type="ECO:0000256" key="6">
    <source>
        <dbReference type="ARBA" id="ARBA00038861"/>
    </source>
</evidence>
<name>A0A484HK93_9BACT</name>
<feature type="domain" description="Ribosomal RNA methyltransferase FtsJ" evidence="14">
    <location>
        <begin position="32"/>
        <end position="205"/>
    </location>
</feature>
<evidence type="ECO:0000256" key="3">
    <source>
        <dbReference type="ARBA" id="ARBA00022679"/>
    </source>
</evidence>
<feature type="binding site" evidence="11">
    <location>
        <position position="101"/>
    </location>
    <ligand>
        <name>S-adenosyl-L-methionine</name>
        <dbReference type="ChEBI" id="CHEBI:59789"/>
    </ligand>
</feature>
<dbReference type="InterPro" id="IPR050082">
    <property type="entry name" value="RNA_methyltr_RlmE"/>
</dbReference>
<protein>
    <recommendedName>
        <fullName evidence="7 11">Ribosomal RNA large subunit methyltransferase E</fullName>
        <ecNumber evidence="6 11">2.1.1.166</ecNumber>
    </recommendedName>
    <alternativeName>
        <fullName evidence="9 11">23S rRNA Um2552 methyltransferase</fullName>
    </alternativeName>
    <alternativeName>
        <fullName evidence="8 11">rRNA (uridine-2'-O-)-methyltransferase</fullName>
    </alternativeName>
</protein>
<reference evidence="15" key="1">
    <citation type="submission" date="2019-01" db="EMBL/GenBank/DDBJ databases">
        <authorList>
            <consortium name="Genoscope - CEA"/>
            <person name="William W."/>
        </authorList>
    </citation>
    <scope>NUCLEOTIDE SEQUENCE</scope>
    <source>
        <strain evidence="15">CR-1</strain>
    </source>
</reference>
<feature type="binding site" evidence="11">
    <location>
        <position position="63"/>
    </location>
    <ligand>
        <name>S-adenosyl-L-methionine</name>
        <dbReference type="ChEBI" id="CHEBI:59789"/>
    </ligand>
</feature>
<dbReference type="Gene3D" id="3.40.50.150">
    <property type="entry name" value="Vaccinia Virus protein VP39"/>
    <property type="match status" value="1"/>
</dbReference>
<evidence type="ECO:0000256" key="5">
    <source>
        <dbReference type="ARBA" id="ARBA00037569"/>
    </source>
</evidence>
<keyword evidence="2 11" id="KW-0489">Methyltransferase</keyword>
<feature type="region of interest" description="Disordered" evidence="13">
    <location>
        <begin position="1"/>
        <end position="27"/>
    </location>
</feature>
<dbReference type="SUPFAM" id="SSF53335">
    <property type="entry name" value="S-adenosyl-L-methionine-dependent methyltransferases"/>
    <property type="match status" value="1"/>
</dbReference>
<comment type="similarity">
    <text evidence="11">Belongs to the class I-like SAM-binding methyltransferase superfamily. RNA methyltransferase RlmE family.</text>
</comment>
<evidence type="ECO:0000256" key="12">
    <source>
        <dbReference type="PIRSR" id="PIRSR005461-1"/>
    </source>
</evidence>